<dbReference type="STRING" id="1050174.CEPID_05825"/>
<dbReference type="EC" id="1.2.1.38" evidence="7"/>
<dbReference type="Gene3D" id="3.30.360.10">
    <property type="entry name" value="Dihydrodipicolinate Reductase, domain 2"/>
    <property type="match status" value="1"/>
</dbReference>
<dbReference type="KEGG" id="cei:CEPID_05825"/>
<sequence>MSISVAIAGVTGYAGAELLRLLVAHPAYASGELTIGALAAGSSAGQQLGELLPHLPEFGDRVVVETSAETLGGHDVVFLALPHGHSAALAHELDAEVSIIDCAADFRLRSAAEWEKYYGSPHAGSWVYGLPEMPGHRDAISQTGRVAVPGCFPTGATMALMPAVHAGLIQPNINVVSITGVSGAGKKASVGMLGAETMSNVRAYNTAGKHRHTPEIKQNLGEFIAADIQLSFTPVLAPMPRGILTTATAPLAAGVDAVQARATYEDFYADETFVTVLPEGYQPQTKSVVGSNGVQVQVEVNEDAGLLLVTSAIDNLTKGTAGGAVQCMNLMHGFPETAGLPVAGLAP</sequence>
<evidence type="ECO:0000256" key="4">
    <source>
        <dbReference type="ARBA" id="ARBA00022857"/>
    </source>
</evidence>
<evidence type="ECO:0000259" key="9">
    <source>
        <dbReference type="SMART" id="SM00859"/>
    </source>
</evidence>
<dbReference type="GO" id="GO:0005737">
    <property type="term" value="C:cytoplasm"/>
    <property type="evidence" value="ECO:0007669"/>
    <property type="project" value="UniProtKB-SubCell"/>
</dbReference>
<feature type="active site" evidence="7 8">
    <location>
        <position position="151"/>
    </location>
</feature>
<keyword evidence="3 7" id="KW-0028">Amino-acid biosynthesis</keyword>
<dbReference type="Proteomes" id="UP000035368">
    <property type="component" value="Chromosome"/>
</dbReference>
<evidence type="ECO:0000256" key="3">
    <source>
        <dbReference type="ARBA" id="ARBA00022605"/>
    </source>
</evidence>
<evidence type="ECO:0000256" key="5">
    <source>
        <dbReference type="ARBA" id="ARBA00023002"/>
    </source>
</evidence>
<comment type="similarity">
    <text evidence="7">Belongs to the NAGSA dehydrogenase family. Type 1 subfamily.</text>
</comment>
<dbReference type="PATRIC" id="fig|1050174.4.peg.1177"/>
<dbReference type="Pfam" id="PF01118">
    <property type="entry name" value="Semialdhyde_dh"/>
    <property type="match status" value="1"/>
</dbReference>
<dbReference type="CDD" id="cd24148">
    <property type="entry name" value="AGPR_1_actinobacAGPR_like"/>
    <property type="match status" value="1"/>
</dbReference>
<dbReference type="PANTHER" id="PTHR32338:SF10">
    <property type="entry name" value="N-ACETYL-GAMMA-GLUTAMYL-PHOSPHATE REDUCTASE, CHLOROPLASTIC-RELATED"/>
    <property type="match status" value="1"/>
</dbReference>
<accession>A0A0G3GPE1</accession>
<dbReference type="GO" id="GO:0070401">
    <property type="term" value="F:NADP+ binding"/>
    <property type="evidence" value="ECO:0007669"/>
    <property type="project" value="InterPro"/>
</dbReference>
<comment type="function">
    <text evidence="7">Catalyzes the NADPH-dependent reduction of N-acetyl-5-glutamyl phosphate to yield N-acetyl-L-glutamate 5-semialdehyde.</text>
</comment>
<dbReference type="PROSITE" id="PS01224">
    <property type="entry name" value="ARGC"/>
    <property type="match status" value="1"/>
</dbReference>
<feature type="domain" description="Semialdehyde dehydrogenase NAD-binding" evidence="9">
    <location>
        <begin position="4"/>
        <end position="141"/>
    </location>
</feature>
<dbReference type="HAMAP" id="MF_00150">
    <property type="entry name" value="ArgC_type1"/>
    <property type="match status" value="1"/>
</dbReference>
<reference evidence="10 11" key="1">
    <citation type="submission" date="2015-05" db="EMBL/GenBank/DDBJ databases">
        <title>Complete genome sequence of Corynebacterium epidermidicanis DSM 45586, isolated from the skin of a dog suffering from pruritus.</title>
        <authorList>
            <person name="Ruckert C."/>
            <person name="Albersmeier A."/>
            <person name="Winkler A."/>
            <person name="Tauch A."/>
        </authorList>
    </citation>
    <scope>NUCLEOTIDE SEQUENCE [LARGE SCALE GENOMIC DNA]</scope>
    <source>
        <strain evidence="10 11">DSM 45586</strain>
    </source>
</reference>
<dbReference type="OrthoDB" id="9801289at2"/>
<evidence type="ECO:0000256" key="1">
    <source>
        <dbReference type="ARBA" id="ARBA00004862"/>
    </source>
</evidence>
<dbReference type="EMBL" id="CP011541">
    <property type="protein sequence ID" value="AKK03029.1"/>
    <property type="molecule type" value="Genomic_DNA"/>
</dbReference>
<name>A0A0G3GPE1_9CORY</name>
<dbReference type="InterPro" id="IPR036291">
    <property type="entry name" value="NAD(P)-bd_dom_sf"/>
</dbReference>
<dbReference type="FunFam" id="3.30.360.10:FF:000014">
    <property type="entry name" value="N-acetyl-gamma-glutamyl-phosphate reductase"/>
    <property type="match status" value="1"/>
</dbReference>
<dbReference type="InterPro" id="IPR050085">
    <property type="entry name" value="AGPR"/>
</dbReference>
<keyword evidence="11" id="KW-1185">Reference proteome</keyword>
<evidence type="ECO:0000256" key="7">
    <source>
        <dbReference type="HAMAP-Rule" id="MF_00150"/>
    </source>
</evidence>
<dbReference type="SMART" id="SM00859">
    <property type="entry name" value="Semialdhyde_dh"/>
    <property type="match status" value="1"/>
</dbReference>
<dbReference type="CDD" id="cd23934">
    <property type="entry name" value="AGPR_1_C"/>
    <property type="match status" value="1"/>
</dbReference>
<proteinExistence type="inferred from homology"/>
<protein>
    <recommendedName>
        <fullName evidence="7">N-acetyl-gamma-glutamyl-phosphate reductase</fullName>
        <shortName evidence="7">AGPR</shortName>
        <ecNumber evidence="7">1.2.1.38</ecNumber>
    </recommendedName>
    <alternativeName>
        <fullName evidence="7">N-acetyl-glutamate semialdehyde dehydrogenase</fullName>
        <shortName evidence="7">NAGSA dehydrogenase</shortName>
    </alternativeName>
</protein>
<dbReference type="SUPFAM" id="SSF51735">
    <property type="entry name" value="NAD(P)-binding Rossmann-fold domains"/>
    <property type="match status" value="1"/>
</dbReference>
<dbReference type="InterPro" id="IPR000706">
    <property type="entry name" value="AGPR_type-1"/>
</dbReference>
<keyword evidence="7" id="KW-0963">Cytoplasm</keyword>
<evidence type="ECO:0000313" key="11">
    <source>
        <dbReference type="Proteomes" id="UP000035368"/>
    </source>
</evidence>
<dbReference type="GO" id="GO:0051287">
    <property type="term" value="F:NAD binding"/>
    <property type="evidence" value="ECO:0007669"/>
    <property type="project" value="InterPro"/>
</dbReference>
<keyword evidence="4 7" id="KW-0521">NADP</keyword>
<dbReference type="UniPathway" id="UPA00068">
    <property type="reaction ID" value="UER00108"/>
</dbReference>
<comment type="subcellular location">
    <subcellularLocation>
        <location evidence="7">Cytoplasm</location>
    </subcellularLocation>
</comment>
<gene>
    <name evidence="7 10" type="primary">argC</name>
    <name evidence="10" type="ORF">CEPID_05825</name>
</gene>
<dbReference type="SUPFAM" id="SSF55347">
    <property type="entry name" value="Glyceraldehyde-3-phosphate dehydrogenase-like, C-terminal domain"/>
    <property type="match status" value="1"/>
</dbReference>
<dbReference type="InterPro" id="IPR000534">
    <property type="entry name" value="Semialdehyde_DH_NAD-bd"/>
</dbReference>
<dbReference type="GO" id="GO:0003942">
    <property type="term" value="F:N-acetyl-gamma-glutamyl-phosphate reductase activity"/>
    <property type="evidence" value="ECO:0007669"/>
    <property type="project" value="UniProtKB-UniRule"/>
</dbReference>
<dbReference type="InterPro" id="IPR058924">
    <property type="entry name" value="AGPR_dimerisation_dom"/>
</dbReference>
<organism evidence="10 11">
    <name type="scientific">Corynebacterium epidermidicanis</name>
    <dbReference type="NCBI Taxonomy" id="1050174"/>
    <lineage>
        <taxon>Bacteria</taxon>
        <taxon>Bacillati</taxon>
        <taxon>Actinomycetota</taxon>
        <taxon>Actinomycetes</taxon>
        <taxon>Mycobacteriales</taxon>
        <taxon>Corynebacteriaceae</taxon>
        <taxon>Corynebacterium</taxon>
    </lineage>
</organism>
<dbReference type="RefSeq" id="WP_047240121.1">
    <property type="nucleotide sequence ID" value="NZ_CP011541.1"/>
</dbReference>
<dbReference type="Pfam" id="PF22698">
    <property type="entry name" value="Semialdhyde_dhC_1"/>
    <property type="match status" value="1"/>
</dbReference>
<evidence type="ECO:0000256" key="6">
    <source>
        <dbReference type="ARBA" id="ARBA00050557"/>
    </source>
</evidence>
<evidence type="ECO:0000256" key="8">
    <source>
        <dbReference type="PROSITE-ProRule" id="PRU10010"/>
    </source>
</evidence>
<dbReference type="InterPro" id="IPR023013">
    <property type="entry name" value="AGPR_AS"/>
</dbReference>
<dbReference type="PANTHER" id="PTHR32338">
    <property type="entry name" value="N-ACETYL-GAMMA-GLUTAMYL-PHOSPHATE REDUCTASE, CHLOROPLASTIC-RELATED-RELATED"/>
    <property type="match status" value="1"/>
</dbReference>
<dbReference type="GO" id="GO:0006526">
    <property type="term" value="P:L-arginine biosynthetic process"/>
    <property type="evidence" value="ECO:0007669"/>
    <property type="project" value="UniProtKB-UniRule"/>
</dbReference>
<comment type="pathway">
    <text evidence="1 7">Amino-acid biosynthesis; L-arginine biosynthesis; N(2)-acetyl-L-ornithine from L-glutamate: step 3/4.</text>
</comment>
<evidence type="ECO:0000256" key="2">
    <source>
        <dbReference type="ARBA" id="ARBA00022571"/>
    </source>
</evidence>
<keyword evidence="2 7" id="KW-0055">Arginine biosynthesis</keyword>
<dbReference type="NCBIfam" id="TIGR01850">
    <property type="entry name" value="argC"/>
    <property type="match status" value="1"/>
</dbReference>
<keyword evidence="5 7" id="KW-0560">Oxidoreductase</keyword>
<comment type="catalytic activity">
    <reaction evidence="6 7">
        <text>N-acetyl-L-glutamate 5-semialdehyde + phosphate + NADP(+) = N-acetyl-L-glutamyl 5-phosphate + NADPH + H(+)</text>
        <dbReference type="Rhea" id="RHEA:21588"/>
        <dbReference type="ChEBI" id="CHEBI:15378"/>
        <dbReference type="ChEBI" id="CHEBI:29123"/>
        <dbReference type="ChEBI" id="CHEBI:43474"/>
        <dbReference type="ChEBI" id="CHEBI:57783"/>
        <dbReference type="ChEBI" id="CHEBI:57936"/>
        <dbReference type="ChEBI" id="CHEBI:58349"/>
        <dbReference type="EC" id="1.2.1.38"/>
    </reaction>
</comment>
<dbReference type="AlphaFoldDB" id="A0A0G3GPE1"/>
<dbReference type="Gene3D" id="3.40.50.720">
    <property type="entry name" value="NAD(P)-binding Rossmann-like Domain"/>
    <property type="match status" value="1"/>
</dbReference>
<evidence type="ECO:0000313" key="10">
    <source>
        <dbReference type="EMBL" id="AKK03029.1"/>
    </source>
</evidence>